<keyword evidence="5" id="KW-0479">Metal-binding</keyword>
<proteinExistence type="inferred from homology"/>
<dbReference type="EMBL" id="MHTO01000008">
    <property type="protein sequence ID" value="OHA62592.1"/>
    <property type="molecule type" value="Genomic_DNA"/>
</dbReference>
<evidence type="ECO:0000256" key="5">
    <source>
        <dbReference type="ARBA" id="ARBA00022723"/>
    </source>
</evidence>
<evidence type="ECO:0000256" key="3">
    <source>
        <dbReference type="ARBA" id="ARBA00012142"/>
    </source>
</evidence>
<comment type="catalytic activity">
    <reaction evidence="13">
        <text>pyruvate + ATP = phosphoenolpyruvate + ADP + H(+)</text>
        <dbReference type="Rhea" id="RHEA:18157"/>
        <dbReference type="ChEBI" id="CHEBI:15361"/>
        <dbReference type="ChEBI" id="CHEBI:15378"/>
        <dbReference type="ChEBI" id="CHEBI:30616"/>
        <dbReference type="ChEBI" id="CHEBI:58702"/>
        <dbReference type="ChEBI" id="CHEBI:456216"/>
        <dbReference type="EC" id="2.7.1.40"/>
    </reaction>
</comment>
<dbReference type="Pfam" id="PF00224">
    <property type="entry name" value="PK"/>
    <property type="match status" value="1"/>
</dbReference>
<evidence type="ECO:0000256" key="13">
    <source>
        <dbReference type="RuleBase" id="RU000504"/>
    </source>
</evidence>
<dbReference type="SUPFAM" id="SSF52935">
    <property type="entry name" value="PK C-terminal domain-like"/>
    <property type="match status" value="1"/>
</dbReference>
<keyword evidence="9 13" id="KW-0460">Magnesium</keyword>
<evidence type="ECO:0000256" key="7">
    <source>
        <dbReference type="ARBA" id="ARBA00022777"/>
    </source>
</evidence>
<protein>
    <recommendedName>
        <fullName evidence="3 12">Pyruvate kinase</fullName>
        <ecNumber evidence="3 12">2.7.1.40</ecNumber>
    </recommendedName>
</protein>
<evidence type="ECO:0000256" key="10">
    <source>
        <dbReference type="ARBA" id="ARBA00023152"/>
    </source>
</evidence>
<dbReference type="PRINTS" id="PR01050">
    <property type="entry name" value="PYRUVTKNASE"/>
</dbReference>
<dbReference type="GO" id="GO:0030955">
    <property type="term" value="F:potassium ion binding"/>
    <property type="evidence" value="ECO:0007669"/>
    <property type="project" value="UniProtKB-UniRule"/>
</dbReference>
<keyword evidence="7 13" id="KW-0418">Kinase</keyword>
<dbReference type="SUPFAM" id="SSF50800">
    <property type="entry name" value="PK beta-barrel domain-like"/>
    <property type="match status" value="1"/>
</dbReference>
<evidence type="ECO:0000259" key="15">
    <source>
        <dbReference type="Pfam" id="PF02887"/>
    </source>
</evidence>
<keyword evidence="11 16" id="KW-0670">Pyruvate</keyword>
<dbReference type="InterPro" id="IPR001697">
    <property type="entry name" value="Pyr_Knase"/>
</dbReference>
<dbReference type="InterPro" id="IPR040442">
    <property type="entry name" value="Pyrv_kinase-like_dom_sf"/>
</dbReference>
<evidence type="ECO:0000256" key="6">
    <source>
        <dbReference type="ARBA" id="ARBA00022741"/>
    </source>
</evidence>
<comment type="pathway">
    <text evidence="1 13">Carbohydrate degradation; glycolysis; pyruvate from D-glyceraldehyde 3-phosphate: step 5/5.</text>
</comment>
<dbReference type="GO" id="GO:0000287">
    <property type="term" value="F:magnesium ion binding"/>
    <property type="evidence" value="ECO:0007669"/>
    <property type="project" value="UniProtKB-UniRule"/>
</dbReference>
<evidence type="ECO:0000313" key="16">
    <source>
        <dbReference type="EMBL" id="OHA62592.1"/>
    </source>
</evidence>
<evidence type="ECO:0000256" key="11">
    <source>
        <dbReference type="ARBA" id="ARBA00023317"/>
    </source>
</evidence>
<evidence type="ECO:0000256" key="8">
    <source>
        <dbReference type="ARBA" id="ARBA00022840"/>
    </source>
</evidence>
<evidence type="ECO:0000256" key="4">
    <source>
        <dbReference type="ARBA" id="ARBA00022679"/>
    </source>
</evidence>
<dbReference type="GO" id="GO:0005524">
    <property type="term" value="F:ATP binding"/>
    <property type="evidence" value="ECO:0007669"/>
    <property type="project" value="UniProtKB-KW"/>
</dbReference>
<keyword evidence="8" id="KW-0067">ATP-binding</keyword>
<dbReference type="PANTHER" id="PTHR11817">
    <property type="entry name" value="PYRUVATE KINASE"/>
    <property type="match status" value="1"/>
</dbReference>
<dbReference type="GO" id="GO:0016301">
    <property type="term" value="F:kinase activity"/>
    <property type="evidence" value="ECO:0007669"/>
    <property type="project" value="UniProtKB-KW"/>
</dbReference>
<dbReference type="EC" id="2.7.1.40" evidence="3 12"/>
<organism evidence="16 17">
    <name type="scientific">Candidatus Wildermuthbacteria bacterium GWA2_46_15</name>
    <dbReference type="NCBI Taxonomy" id="1802443"/>
    <lineage>
        <taxon>Bacteria</taxon>
        <taxon>Candidatus Wildermuthiibacteriota</taxon>
    </lineage>
</organism>
<dbReference type="Pfam" id="PF02887">
    <property type="entry name" value="PK_C"/>
    <property type="match status" value="1"/>
</dbReference>
<feature type="domain" description="Pyruvate kinase barrel" evidence="14">
    <location>
        <begin position="1"/>
        <end position="323"/>
    </location>
</feature>
<accession>A0A1G2QRG5</accession>
<dbReference type="GO" id="GO:0004743">
    <property type="term" value="F:pyruvate kinase activity"/>
    <property type="evidence" value="ECO:0007669"/>
    <property type="project" value="UniProtKB-UniRule"/>
</dbReference>
<keyword evidence="4 13" id="KW-0808">Transferase</keyword>
<keyword evidence="10 13" id="KW-0324">Glycolysis</keyword>
<dbReference type="NCBIfam" id="NF004978">
    <property type="entry name" value="PRK06354.1"/>
    <property type="match status" value="1"/>
</dbReference>
<dbReference type="InterPro" id="IPR015813">
    <property type="entry name" value="Pyrv/PenolPyrv_kinase-like_dom"/>
</dbReference>
<dbReference type="Proteomes" id="UP000179245">
    <property type="component" value="Unassembled WGS sequence"/>
</dbReference>
<dbReference type="UniPathway" id="UPA00109">
    <property type="reaction ID" value="UER00188"/>
</dbReference>
<gene>
    <name evidence="16" type="ORF">A2117_00945</name>
</gene>
<comment type="caution">
    <text evidence="16">The sequence shown here is derived from an EMBL/GenBank/DDBJ whole genome shotgun (WGS) entry which is preliminary data.</text>
</comment>
<dbReference type="NCBIfam" id="TIGR01064">
    <property type="entry name" value="pyruv_kin"/>
    <property type="match status" value="1"/>
</dbReference>
<comment type="similarity">
    <text evidence="2 13">Belongs to the pyruvate kinase family.</text>
</comment>
<dbReference type="Gene3D" id="3.40.1380.20">
    <property type="entry name" value="Pyruvate kinase, C-terminal domain"/>
    <property type="match status" value="1"/>
</dbReference>
<evidence type="ECO:0000313" key="17">
    <source>
        <dbReference type="Proteomes" id="UP000179245"/>
    </source>
</evidence>
<dbReference type="Gene3D" id="3.20.20.60">
    <property type="entry name" value="Phosphoenolpyruvate-binding domains"/>
    <property type="match status" value="1"/>
</dbReference>
<evidence type="ECO:0000256" key="1">
    <source>
        <dbReference type="ARBA" id="ARBA00004997"/>
    </source>
</evidence>
<dbReference type="Gene3D" id="2.40.33.10">
    <property type="entry name" value="PK beta-barrel domain-like"/>
    <property type="match status" value="1"/>
</dbReference>
<evidence type="ECO:0000256" key="2">
    <source>
        <dbReference type="ARBA" id="ARBA00008663"/>
    </source>
</evidence>
<dbReference type="NCBIfam" id="NF004491">
    <property type="entry name" value="PRK05826.1"/>
    <property type="match status" value="1"/>
</dbReference>
<dbReference type="InterPro" id="IPR015795">
    <property type="entry name" value="Pyrv_Knase_C"/>
</dbReference>
<dbReference type="InterPro" id="IPR036918">
    <property type="entry name" value="Pyrv_Knase_C_sf"/>
</dbReference>
<dbReference type="InterPro" id="IPR011037">
    <property type="entry name" value="Pyrv_Knase-like_insert_dom_sf"/>
</dbReference>
<evidence type="ECO:0000259" key="14">
    <source>
        <dbReference type="Pfam" id="PF00224"/>
    </source>
</evidence>
<dbReference type="STRING" id="1802443.A2117_00945"/>
<name>A0A1G2QRG5_9BACT</name>
<evidence type="ECO:0000256" key="9">
    <source>
        <dbReference type="ARBA" id="ARBA00022842"/>
    </source>
</evidence>
<keyword evidence="6" id="KW-0547">Nucleotide-binding</keyword>
<feature type="domain" description="Pyruvate kinase C-terminal" evidence="15">
    <location>
        <begin position="356"/>
        <end position="468"/>
    </location>
</feature>
<sequence>MKKTKIVCTIGPASQSAKIIKELLIAGMDVARLNLSHGDYASHTKLINTLRSQARVLKKPLALMADLQGLKLRVGEIKDALVLKKNDKVMLSYKKMPGKSFLPLQVDISKFLKKEHRILIDDGQVELRVEKVARGIIFARVFVGGKIISHKGLNLPDSKVSLSALTDKDKKDLLFALKMGVDMIALSFVAGVKDLETVKKIIYKNRLKKNEEPWLVAKIERPEAVKNFDGILKVADAIMVARGDLGVEMEPSQVPIIQKNIIKDCLRSAKPVIVATQMLDSMIRNPRPTRAEVSDVANAVVDHTDAVMLSGETANGKYPVEAVKMMARIVAETEVSPYDDLPANFLGDDKHSVVASVANTAYRMAREVGAKALVGATLSGLTARMLARQRPQESDIIIFTNSTVVYRKMALVWGVRQFLMPTCKTLDELVNKSMALVKKEKLVKKGEKIVLVTGSPVGIRENLNLCEIRTIS</sequence>
<evidence type="ECO:0000256" key="12">
    <source>
        <dbReference type="NCBIfam" id="TIGR01064"/>
    </source>
</evidence>
<dbReference type="AlphaFoldDB" id="A0A1G2QRG5"/>
<dbReference type="SUPFAM" id="SSF51621">
    <property type="entry name" value="Phosphoenolpyruvate/pyruvate domain"/>
    <property type="match status" value="1"/>
</dbReference>
<dbReference type="InterPro" id="IPR015793">
    <property type="entry name" value="Pyrv_Knase_brl"/>
</dbReference>
<reference evidence="16 17" key="1">
    <citation type="journal article" date="2016" name="Nat. Commun.">
        <title>Thousands of microbial genomes shed light on interconnected biogeochemical processes in an aquifer system.</title>
        <authorList>
            <person name="Anantharaman K."/>
            <person name="Brown C.T."/>
            <person name="Hug L.A."/>
            <person name="Sharon I."/>
            <person name="Castelle C.J."/>
            <person name="Probst A.J."/>
            <person name="Thomas B.C."/>
            <person name="Singh A."/>
            <person name="Wilkins M.J."/>
            <person name="Karaoz U."/>
            <person name="Brodie E.L."/>
            <person name="Williams K.H."/>
            <person name="Hubbard S.S."/>
            <person name="Banfield J.F."/>
        </authorList>
    </citation>
    <scope>NUCLEOTIDE SEQUENCE [LARGE SCALE GENOMIC DNA]</scope>
</reference>
<dbReference type="InterPro" id="IPR015806">
    <property type="entry name" value="Pyrv_Knase_insert_dom_sf"/>
</dbReference>